<keyword evidence="3" id="KW-1185">Reference proteome</keyword>
<sequence length="174" mass="18274">MVIRMQGKKPGGCPNLCRLTPIGLSNPISQPLNPSNRRKYTRPPSSPATTVTPSGAMAQELISASPRNIATSVPVSKFHTFKVLSHELEIANLPSRAIATASTPLFCPPIASRSAIAISPGAIALDADLLELRSYHQPSNLSIIPNPNGLHKDNSISFFSGVISGSSLATSSPP</sequence>
<dbReference type="EMBL" id="FO818640">
    <property type="protein sequence ID" value="CDM93529.1"/>
    <property type="molecule type" value="Genomic_DNA"/>
</dbReference>
<proteinExistence type="predicted"/>
<protein>
    <submittedName>
        <fullName evidence="2">Uncharacterized protein</fullName>
    </submittedName>
</protein>
<gene>
    <name evidence="2" type="ORF">ARTHRO_11202</name>
</gene>
<reference evidence="2 3" key="1">
    <citation type="submission" date="2014-02" db="EMBL/GenBank/DDBJ databases">
        <authorList>
            <person name="Genoscope - CEA"/>
        </authorList>
    </citation>
    <scope>NUCLEOTIDE SEQUENCE [LARGE SCALE GENOMIC DNA]</scope>
    <source>
        <strain evidence="2 3">PCC 8005</strain>
    </source>
</reference>
<dbReference type="AlphaFoldDB" id="A0A9P1KCE4"/>
<evidence type="ECO:0000256" key="1">
    <source>
        <dbReference type="SAM" id="MobiDB-lite"/>
    </source>
</evidence>
<feature type="region of interest" description="Disordered" evidence="1">
    <location>
        <begin position="27"/>
        <end position="52"/>
    </location>
</feature>
<evidence type="ECO:0000313" key="3">
    <source>
        <dbReference type="Proteomes" id="UP000032946"/>
    </source>
</evidence>
<organism evidence="2 3">
    <name type="scientific">Limnospira indica PCC 8005</name>
    <dbReference type="NCBI Taxonomy" id="376219"/>
    <lineage>
        <taxon>Bacteria</taxon>
        <taxon>Bacillati</taxon>
        <taxon>Cyanobacteriota</taxon>
        <taxon>Cyanophyceae</taxon>
        <taxon>Oscillatoriophycideae</taxon>
        <taxon>Oscillatoriales</taxon>
        <taxon>Sirenicapillariaceae</taxon>
        <taxon>Limnospira</taxon>
    </lineage>
</organism>
<accession>A0A9P1KCE4</accession>
<name>A0A9P1KCE4_9CYAN</name>
<dbReference type="Proteomes" id="UP000032946">
    <property type="component" value="Chromosome"/>
</dbReference>
<evidence type="ECO:0000313" key="2">
    <source>
        <dbReference type="EMBL" id="CDM93529.1"/>
    </source>
</evidence>